<evidence type="ECO:0000259" key="3">
    <source>
        <dbReference type="SMART" id="SM00822"/>
    </source>
</evidence>
<comment type="similarity">
    <text evidence="1">Belongs to the short-chain dehydrogenases/reductases (SDR) family.</text>
</comment>
<dbReference type="RefSeq" id="WP_153525427.1">
    <property type="nucleotide sequence ID" value="NZ_JBEPDZ010000055.1"/>
</dbReference>
<keyword evidence="5" id="KW-1185">Reference proteome</keyword>
<dbReference type="InterPro" id="IPR057326">
    <property type="entry name" value="KR_dom"/>
</dbReference>
<dbReference type="GO" id="GO:0016491">
    <property type="term" value="F:oxidoreductase activity"/>
    <property type="evidence" value="ECO:0007669"/>
    <property type="project" value="UniProtKB-KW"/>
</dbReference>
<dbReference type="SMART" id="SM00822">
    <property type="entry name" value="PKS_KR"/>
    <property type="match status" value="1"/>
</dbReference>
<feature type="domain" description="Ketoreductase" evidence="3">
    <location>
        <begin position="6"/>
        <end position="193"/>
    </location>
</feature>
<evidence type="ECO:0000313" key="5">
    <source>
        <dbReference type="Proteomes" id="UP000419138"/>
    </source>
</evidence>
<dbReference type="PANTHER" id="PTHR43669:SF3">
    <property type="entry name" value="ALCOHOL DEHYDROGENASE, PUTATIVE (AFU_ORTHOLOGUE AFUA_3G03445)-RELATED"/>
    <property type="match status" value="1"/>
</dbReference>
<name>A0A646KNP0_STRJU</name>
<dbReference type="CDD" id="cd05233">
    <property type="entry name" value="SDR_c"/>
    <property type="match status" value="1"/>
</dbReference>
<dbReference type="SUPFAM" id="SSF51735">
    <property type="entry name" value="NAD(P)-binding Rossmann-fold domains"/>
    <property type="match status" value="1"/>
</dbReference>
<evidence type="ECO:0000313" key="4">
    <source>
        <dbReference type="EMBL" id="MQT03939.1"/>
    </source>
</evidence>
<comment type="caution">
    <text evidence="4">The sequence shown here is derived from an EMBL/GenBank/DDBJ whole genome shotgun (WGS) entry which is preliminary data.</text>
</comment>
<evidence type="ECO:0000256" key="1">
    <source>
        <dbReference type="ARBA" id="ARBA00006484"/>
    </source>
</evidence>
<dbReference type="InterPro" id="IPR054968">
    <property type="entry name" value="HdxpentlteDhPtlF"/>
</dbReference>
<gene>
    <name evidence="4" type="ORF">FF041_28340</name>
</gene>
<dbReference type="InterPro" id="IPR036291">
    <property type="entry name" value="NAD(P)-bd_dom_sf"/>
</dbReference>
<dbReference type="OrthoDB" id="4690547at2"/>
<proteinExistence type="inferred from homology"/>
<dbReference type="AlphaFoldDB" id="A0A646KNP0"/>
<keyword evidence="2" id="KW-0560">Oxidoreductase</keyword>
<dbReference type="EMBL" id="VCLA01000180">
    <property type="protein sequence ID" value="MQT03939.1"/>
    <property type="molecule type" value="Genomic_DNA"/>
</dbReference>
<evidence type="ECO:0000256" key="2">
    <source>
        <dbReference type="ARBA" id="ARBA00023002"/>
    </source>
</evidence>
<dbReference type="Gene3D" id="3.40.50.720">
    <property type="entry name" value="NAD(P)-binding Rossmann-like Domain"/>
    <property type="match status" value="1"/>
</dbReference>
<dbReference type="PRINTS" id="PR00081">
    <property type="entry name" value="GDHRDH"/>
</dbReference>
<sequence length="262" mass="27337">MYLQPRTAVVTGAASGIGFALSARLARSGAEVVMTDIAGDGLARRAGELASLGAKVTAVAADLTDPAAVGALADTAFERLGEIDVICNNAGVVGPVGMPLWAVPLEEMRQVLDVNYWAHLYVARAFVPRLLSCGRPAHFVQTASMSAFAVGAGTAAYAASKHADLAAARSLRADLDGSPVRVSVLCPGRVDTPMTRGLMAPRSATGATTITADEVAEAVWGALGSDQFYIFTNADAPARIGDQFDDVWRHLKSERPWLEPSA</sequence>
<accession>A0A646KNP0</accession>
<protein>
    <submittedName>
        <fullName evidence="4">SDR family oxidoreductase</fullName>
    </submittedName>
</protein>
<dbReference type="PANTHER" id="PTHR43669">
    <property type="entry name" value="5-KETO-D-GLUCONATE 5-REDUCTASE"/>
    <property type="match status" value="1"/>
</dbReference>
<dbReference type="Pfam" id="PF00106">
    <property type="entry name" value="adh_short"/>
    <property type="match status" value="1"/>
</dbReference>
<reference evidence="4 5" key="1">
    <citation type="submission" date="2019-05" db="EMBL/GenBank/DDBJ databases">
        <title>Comparative genomics and metabolomics analyses of clavulanic acid producing Streptomyces species provides insight into specialized metabolism and evolution of beta-lactam biosynthetic gene clusters.</title>
        <authorList>
            <person name="Moore M.A."/>
            <person name="Cruz-Morales P."/>
            <person name="Barona Gomez F."/>
            <person name="Kapil T."/>
        </authorList>
    </citation>
    <scope>NUCLEOTIDE SEQUENCE [LARGE SCALE GENOMIC DNA]</scope>
    <source>
        <strain evidence="4 5">NRRL 5741</strain>
    </source>
</reference>
<dbReference type="Proteomes" id="UP000419138">
    <property type="component" value="Unassembled WGS sequence"/>
</dbReference>
<dbReference type="InterPro" id="IPR002347">
    <property type="entry name" value="SDR_fam"/>
</dbReference>
<dbReference type="NCBIfam" id="NF045814">
    <property type="entry name" value="HdxpentlteDhPtlF"/>
    <property type="match status" value="1"/>
</dbReference>
<organism evidence="4 5">
    <name type="scientific">Streptomyces jumonjinensis</name>
    <dbReference type="NCBI Taxonomy" id="1945"/>
    <lineage>
        <taxon>Bacteria</taxon>
        <taxon>Bacillati</taxon>
        <taxon>Actinomycetota</taxon>
        <taxon>Actinomycetes</taxon>
        <taxon>Kitasatosporales</taxon>
        <taxon>Streptomycetaceae</taxon>
        <taxon>Streptomyces</taxon>
    </lineage>
</organism>